<evidence type="ECO:0000313" key="2">
    <source>
        <dbReference type="WBParaSite" id="nRc.2.0.1.t43028-RA"/>
    </source>
</evidence>
<keyword evidence="1" id="KW-1185">Reference proteome</keyword>
<dbReference type="WBParaSite" id="nRc.2.0.1.t43028-RA">
    <property type="protein sequence ID" value="nRc.2.0.1.t43028-RA"/>
    <property type="gene ID" value="nRc.2.0.1.g43028"/>
</dbReference>
<evidence type="ECO:0000313" key="1">
    <source>
        <dbReference type="Proteomes" id="UP000887565"/>
    </source>
</evidence>
<protein>
    <submittedName>
        <fullName evidence="2">Uncharacterized protein</fullName>
    </submittedName>
</protein>
<sequence length="90" mass="9784">MVDVLMDIFPAAFKALTTRAKAAPTVRVFAEALKYHGSLAPSVQRTMSTLLSCEMKQIPSSFSLSFILNIHGLGQSEPKPWTIAKNGFDG</sequence>
<proteinExistence type="predicted"/>
<name>A0A915KZU0_ROMCU</name>
<accession>A0A915KZU0</accession>
<dbReference type="Proteomes" id="UP000887565">
    <property type="component" value="Unplaced"/>
</dbReference>
<organism evidence="1 2">
    <name type="scientific">Romanomermis culicivorax</name>
    <name type="common">Nematode worm</name>
    <dbReference type="NCBI Taxonomy" id="13658"/>
    <lineage>
        <taxon>Eukaryota</taxon>
        <taxon>Metazoa</taxon>
        <taxon>Ecdysozoa</taxon>
        <taxon>Nematoda</taxon>
        <taxon>Enoplea</taxon>
        <taxon>Dorylaimia</taxon>
        <taxon>Mermithida</taxon>
        <taxon>Mermithoidea</taxon>
        <taxon>Mermithidae</taxon>
        <taxon>Romanomermis</taxon>
    </lineage>
</organism>
<reference evidence="2" key="1">
    <citation type="submission" date="2022-11" db="UniProtKB">
        <authorList>
            <consortium name="WormBaseParasite"/>
        </authorList>
    </citation>
    <scope>IDENTIFICATION</scope>
</reference>
<dbReference type="AlphaFoldDB" id="A0A915KZU0"/>